<keyword evidence="3" id="KW-1185">Reference proteome</keyword>
<dbReference type="PANTHER" id="PTHR11733:SF232">
    <property type="entry name" value="NEPRILYSIN METALLOPEPTIDASE FAMILY"/>
    <property type="match status" value="1"/>
</dbReference>
<gene>
    <name evidence="2" type="ORF">MAR_015955</name>
</gene>
<dbReference type="InterPro" id="IPR008753">
    <property type="entry name" value="Peptidase_M13_N"/>
</dbReference>
<proteinExistence type="predicted"/>
<feature type="domain" description="Peptidase M13 N-terminal" evidence="1">
    <location>
        <begin position="5"/>
        <end position="173"/>
    </location>
</feature>
<evidence type="ECO:0000259" key="1">
    <source>
        <dbReference type="Pfam" id="PF05649"/>
    </source>
</evidence>
<dbReference type="InterPro" id="IPR042089">
    <property type="entry name" value="Peptidase_M13_dom_2"/>
</dbReference>
<dbReference type="Proteomes" id="UP001164746">
    <property type="component" value="Chromosome 12"/>
</dbReference>
<evidence type="ECO:0000313" key="2">
    <source>
        <dbReference type="EMBL" id="WAR21981.1"/>
    </source>
</evidence>
<dbReference type="Gene3D" id="1.10.1380.10">
    <property type="entry name" value="Neutral endopeptidase , domain2"/>
    <property type="match status" value="1"/>
</dbReference>
<accession>A0ABY7FML0</accession>
<dbReference type="EMBL" id="CP111023">
    <property type="protein sequence ID" value="WAR21981.1"/>
    <property type="molecule type" value="Genomic_DNA"/>
</dbReference>
<name>A0ABY7FML0_MYAAR</name>
<dbReference type="InterPro" id="IPR000718">
    <property type="entry name" value="Peptidase_M13"/>
</dbReference>
<organism evidence="2 3">
    <name type="scientific">Mya arenaria</name>
    <name type="common">Soft-shell clam</name>
    <dbReference type="NCBI Taxonomy" id="6604"/>
    <lineage>
        <taxon>Eukaryota</taxon>
        <taxon>Metazoa</taxon>
        <taxon>Spiralia</taxon>
        <taxon>Lophotrochozoa</taxon>
        <taxon>Mollusca</taxon>
        <taxon>Bivalvia</taxon>
        <taxon>Autobranchia</taxon>
        <taxon>Heteroconchia</taxon>
        <taxon>Euheterodonta</taxon>
        <taxon>Imparidentia</taxon>
        <taxon>Neoheterodontei</taxon>
        <taxon>Myida</taxon>
        <taxon>Myoidea</taxon>
        <taxon>Myidae</taxon>
        <taxon>Mya</taxon>
    </lineage>
</organism>
<dbReference type="SUPFAM" id="SSF55486">
    <property type="entry name" value="Metalloproteases ('zincins'), catalytic domain"/>
    <property type="match status" value="1"/>
</dbReference>
<feature type="non-terminal residue" evidence="2">
    <location>
        <position position="222"/>
    </location>
</feature>
<protein>
    <submittedName>
        <fullName evidence="2">ECE2-like protein</fullName>
    </submittedName>
</protein>
<reference evidence="2" key="1">
    <citation type="submission" date="2022-11" db="EMBL/GenBank/DDBJ databases">
        <title>Centuries of genome instability and evolution in soft-shell clam transmissible cancer (bioRxiv).</title>
        <authorList>
            <person name="Hart S.F.M."/>
            <person name="Yonemitsu M.A."/>
            <person name="Giersch R.M."/>
            <person name="Beal B.F."/>
            <person name="Arriagada G."/>
            <person name="Davis B.W."/>
            <person name="Ostrander E.A."/>
            <person name="Goff S.P."/>
            <person name="Metzger M.J."/>
        </authorList>
    </citation>
    <scope>NUCLEOTIDE SEQUENCE</scope>
    <source>
        <strain evidence="2">MELC-2E11</strain>
        <tissue evidence="2">Siphon/mantle</tissue>
    </source>
</reference>
<dbReference type="PANTHER" id="PTHR11733">
    <property type="entry name" value="ZINC METALLOPROTEASE FAMILY M13 NEPRILYSIN-RELATED"/>
    <property type="match status" value="1"/>
</dbReference>
<evidence type="ECO:0000313" key="3">
    <source>
        <dbReference type="Proteomes" id="UP001164746"/>
    </source>
</evidence>
<dbReference type="Pfam" id="PF05649">
    <property type="entry name" value="Peptidase_M13_N"/>
    <property type="match status" value="1"/>
</dbReference>
<dbReference type="PROSITE" id="PS51885">
    <property type="entry name" value="NEPRILYSIN"/>
    <property type="match status" value="1"/>
</dbReference>
<sequence>MAMLQINWSFYLNNLLTEGSGAAHVVKPETKVIVLHEGALKQVCNVVHENNSNDEKKGILERYVLLGLARSMKPFFDLTTFQPDVNHDKEMEAEGEHWRRCIFYTNKALGLATAAVYVNATTIDASLAQITTLVTYVKRAFKEYLLRKIWMDAKTRKNAEKKLDEMIEKVGYPSFILNNTFLTNLYTNFTIGDNWFNNLLNWRKFTITNMVNSLSKAFDRLN</sequence>